<reference evidence="2 3" key="1">
    <citation type="journal article" date="2019" name="Sci. Rep.">
        <title>Orb-weaving spider Araneus ventricosus genome elucidates the spidroin gene catalogue.</title>
        <authorList>
            <person name="Kono N."/>
            <person name="Nakamura H."/>
            <person name="Ohtoshi R."/>
            <person name="Moran D.A.P."/>
            <person name="Shinohara A."/>
            <person name="Yoshida Y."/>
            <person name="Fujiwara M."/>
            <person name="Mori M."/>
            <person name="Tomita M."/>
            <person name="Arakawa K."/>
        </authorList>
    </citation>
    <scope>NUCLEOTIDE SEQUENCE [LARGE SCALE GENOMIC DNA]</scope>
</reference>
<dbReference type="GO" id="GO:0003676">
    <property type="term" value="F:nucleic acid binding"/>
    <property type="evidence" value="ECO:0007669"/>
    <property type="project" value="InterPro"/>
</dbReference>
<evidence type="ECO:0000313" key="3">
    <source>
        <dbReference type="Proteomes" id="UP000499080"/>
    </source>
</evidence>
<proteinExistence type="predicted"/>
<gene>
    <name evidence="2" type="ORF">AVEN_239524_1</name>
    <name evidence="1" type="ORF">AVEN_254891_1</name>
</gene>
<dbReference type="OrthoDB" id="7616980at2759"/>
<dbReference type="EMBL" id="BGPR01021480">
    <property type="protein sequence ID" value="GBN86832.1"/>
    <property type="molecule type" value="Genomic_DNA"/>
</dbReference>
<comment type="caution">
    <text evidence="2">The sequence shown here is derived from an EMBL/GenBank/DDBJ whole genome shotgun (WGS) entry which is preliminary data.</text>
</comment>
<organism evidence="2 3">
    <name type="scientific">Araneus ventricosus</name>
    <name type="common">Orbweaver spider</name>
    <name type="synonym">Epeira ventricosa</name>
    <dbReference type="NCBI Taxonomy" id="182803"/>
    <lineage>
        <taxon>Eukaryota</taxon>
        <taxon>Metazoa</taxon>
        <taxon>Ecdysozoa</taxon>
        <taxon>Arthropoda</taxon>
        <taxon>Chelicerata</taxon>
        <taxon>Arachnida</taxon>
        <taxon>Araneae</taxon>
        <taxon>Araneomorphae</taxon>
        <taxon>Entelegynae</taxon>
        <taxon>Araneoidea</taxon>
        <taxon>Araneidae</taxon>
        <taxon>Araneus</taxon>
    </lineage>
</organism>
<keyword evidence="3" id="KW-1185">Reference proteome</keyword>
<dbReference type="SUPFAM" id="SSF57756">
    <property type="entry name" value="Retrovirus zinc finger-like domains"/>
    <property type="match status" value="1"/>
</dbReference>
<evidence type="ECO:0008006" key="4">
    <source>
        <dbReference type="Google" id="ProtNLM"/>
    </source>
</evidence>
<dbReference type="Proteomes" id="UP000499080">
    <property type="component" value="Unassembled WGS sequence"/>
</dbReference>
<evidence type="ECO:0000313" key="2">
    <source>
        <dbReference type="EMBL" id="GBN86832.1"/>
    </source>
</evidence>
<evidence type="ECO:0000313" key="1">
    <source>
        <dbReference type="EMBL" id="GBN74009.1"/>
    </source>
</evidence>
<dbReference type="EMBL" id="BGPR01016742">
    <property type="protein sequence ID" value="GBN74009.1"/>
    <property type="molecule type" value="Genomic_DNA"/>
</dbReference>
<dbReference type="InterPro" id="IPR036875">
    <property type="entry name" value="Znf_CCHC_sf"/>
</dbReference>
<dbReference type="GO" id="GO:0008270">
    <property type="term" value="F:zinc ion binding"/>
    <property type="evidence" value="ECO:0007669"/>
    <property type="project" value="InterPro"/>
</dbReference>
<protein>
    <recommendedName>
        <fullName evidence="4">CCHC-type domain-containing protein</fullName>
    </recommendedName>
</protein>
<sequence length="117" mass="13173">MRGEDTQLSARLMDLKDLTSALAYSMKFEAEKTASEITIHARSKETEDDTGKETDDKFGSLMEALEKLVNNLAAEPNAPRQKSKMICCKCFKKGHVQRECQANYIHSGKLTCDRLVE</sequence>
<dbReference type="AlphaFoldDB" id="A0A4Y2SF04"/>
<accession>A0A4Y2SF04</accession>
<name>A0A4Y2SF04_ARAVE</name>